<dbReference type="EMBL" id="GGEC01074210">
    <property type="protein sequence ID" value="MBX54694.1"/>
    <property type="molecule type" value="Transcribed_RNA"/>
</dbReference>
<protein>
    <submittedName>
        <fullName evidence="1">Uncharacterized protein</fullName>
    </submittedName>
</protein>
<reference evidence="1" key="1">
    <citation type="submission" date="2018-02" db="EMBL/GenBank/DDBJ databases">
        <title>Rhizophora mucronata_Transcriptome.</title>
        <authorList>
            <person name="Meera S.P."/>
            <person name="Sreeshan A."/>
            <person name="Augustine A."/>
        </authorList>
    </citation>
    <scope>NUCLEOTIDE SEQUENCE</scope>
    <source>
        <tissue evidence="1">Leaf</tissue>
    </source>
</reference>
<name>A0A2P2PIV1_RHIMU</name>
<accession>A0A2P2PIV1</accession>
<evidence type="ECO:0000313" key="1">
    <source>
        <dbReference type="EMBL" id="MBX54694.1"/>
    </source>
</evidence>
<organism evidence="1">
    <name type="scientific">Rhizophora mucronata</name>
    <name type="common">Asiatic mangrove</name>
    <dbReference type="NCBI Taxonomy" id="61149"/>
    <lineage>
        <taxon>Eukaryota</taxon>
        <taxon>Viridiplantae</taxon>
        <taxon>Streptophyta</taxon>
        <taxon>Embryophyta</taxon>
        <taxon>Tracheophyta</taxon>
        <taxon>Spermatophyta</taxon>
        <taxon>Magnoliopsida</taxon>
        <taxon>eudicotyledons</taxon>
        <taxon>Gunneridae</taxon>
        <taxon>Pentapetalae</taxon>
        <taxon>rosids</taxon>
        <taxon>fabids</taxon>
        <taxon>Malpighiales</taxon>
        <taxon>Rhizophoraceae</taxon>
        <taxon>Rhizophora</taxon>
    </lineage>
</organism>
<proteinExistence type="predicted"/>
<sequence length="35" mass="4221">MKRGKSNFLHSQDSHHKYNKLMWFPCVNNIHGHDL</sequence>
<dbReference type="AlphaFoldDB" id="A0A2P2PIV1"/>